<feature type="domain" description="Integrase catalytic" evidence="4">
    <location>
        <begin position="1795"/>
        <end position="1987"/>
    </location>
</feature>
<dbReference type="InterPro" id="IPR041588">
    <property type="entry name" value="Integrase_H2C2"/>
</dbReference>
<dbReference type="PROSITE" id="PS50158">
    <property type="entry name" value="ZF_CCHC"/>
    <property type="match status" value="1"/>
</dbReference>
<dbReference type="SUPFAM" id="SSF56672">
    <property type="entry name" value="DNA/RNA polymerases"/>
    <property type="match status" value="1"/>
</dbReference>
<dbReference type="InterPro" id="IPR043502">
    <property type="entry name" value="DNA/RNA_pol_sf"/>
</dbReference>
<evidence type="ECO:0000259" key="3">
    <source>
        <dbReference type="PROSITE" id="PS50158"/>
    </source>
</evidence>
<dbReference type="PANTHER" id="PTHR47331:SF5">
    <property type="entry name" value="RIBONUCLEASE H"/>
    <property type="match status" value="1"/>
</dbReference>
<dbReference type="InterPro" id="IPR036397">
    <property type="entry name" value="RNaseH_sf"/>
</dbReference>
<dbReference type="Pfam" id="PF17921">
    <property type="entry name" value="Integrase_H2C2"/>
    <property type="match status" value="1"/>
</dbReference>
<dbReference type="Gene3D" id="3.30.70.270">
    <property type="match status" value="1"/>
</dbReference>
<dbReference type="InterPro" id="IPR001878">
    <property type="entry name" value="Znf_CCHC"/>
</dbReference>
<keyword evidence="1" id="KW-0479">Metal-binding</keyword>
<feature type="region of interest" description="Disordered" evidence="2">
    <location>
        <begin position="193"/>
        <end position="217"/>
    </location>
</feature>
<dbReference type="Proteomes" id="UP001186944">
    <property type="component" value="Unassembled WGS sequence"/>
</dbReference>
<feature type="compositionally biased region" description="Low complexity" evidence="2">
    <location>
        <begin position="19"/>
        <end position="32"/>
    </location>
</feature>
<feature type="region of interest" description="Disordered" evidence="2">
    <location>
        <begin position="1"/>
        <end position="34"/>
    </location>
</feature>
<organism evidence="5 6">
    <name type="scientific">Pinctada imbricata</name>
    <name type="common">Atlantic pearl-oyster</name>
    <name type="synonym">Pinctada martensii</name>
    <dbReference type="NCBI Taxonomy" id="66713"/>
    <lineage>
        <taxon>Eukaryota</taxon>
        <taxon>Metazoa</taxon>
        <taxon>Spiralia</taxon>
        <taxon>Lophotrochozoa</taxon>
        <taxon>Mollusca</taxon>
        <taxon>Bivalvia</taxon>
        <taxon>Autobranchia</taxon>
        <taxon>Pteriomorphia</taxon>
        <taxon>Pterioida</taxon>
        <taxon>Pterioidea</taxon>
        <taxon>Pteriidae</taxon>
        <taxon>Pinctada</taxon>
    </lineage>
</organism>
<dbReference type="SUPFAM" id="SSF53098">
    <property type="entry name" value="Ribonuclease H-like"/>
    <property type="match status" value="1"/>
</dbReference>
<dbReference type="Gene3D" id="3.10.10.10">
    <property type="entry name" value="HIV Type 1 Reverse Transcriptase, subunit A, domain 1"/>
    <property type="match status" value="1"/>
</dbReference>
<sequence>MSVENTEVSDKTQISDENTVQSVEVSETSSVVDPNVGLAESSVIDPNVGLAESSVIDPDGLPGAETSLDPIHTARSRKMTDRGRLWKLEGLTNDFNLKSKRWRRSACHIEILLSDSTDPIKIRENRESLVSMFSNLEVTFGRIVHLCVEDDGIHADCKTTFNEFDGRFEVIQVEHHAILKDIKKSLIELEGESRSVSGKSRGSHTSRSSSHSSRNTKVDAAALRAKLKYVDIEARHKADLDKVQIMKELDIAEAKLEAMGDMDDHASITQFDIAAIPKDDSVERTRNFIASQTSKPEDTNPSPILTSGIVPILTEPVSHHLSTGNGMSHLQQPVVTSVSLNPTVSEFIPGRKMTLPQAGINVVPLTATQTTPSRLGPLPTIQVGQGGNETNQGLIELAKSLADQVHLGRLPAPEPSVFMGDPLKYPGWKVSFETLIEQRKIPVSERIHYLKKYLGGKVKDVVENYFLLSTGNAFDEAKKLLDERYGHPFIIANAFRDKLENWSRVNARDGLALQRFADFLRQCYSAMHSIGSLNVLNDERENRKMLSKLPDWIVTRWGRIVVKWKDDKGEFPPFKEFVDFLSKEAKIATDPITSLQSVKSGQGQSVDDKTSDKRPKRGQWRSYGRDGSQSLLTGADDGQISNVLVASKKDDKRKESCILCEGNHQLDYCKQFLEKDLKDRKEYIRTNGLCFGCLRSGHLSKKCRSRKRCGICSKFHPTSLHGDIKEAHAAKTKTEIKGTVEGTSGATHVSQSGTSKKSSMILPVYVSHINNPDNERLVYALLDSQSDTTFILKRTAESLYLSEVPVTLKLSTMHAENLLIESSKINGLMVRGYDSQLKLNLPVTYTRDIMPCNRSHIPTPESAKQWPHLEQIAGALLPLQDCEVGLLIGYNCTRALTPRDVIVPDGEGPFGQRTDLGWGVVGVTDETFEDVYDDIGTSHHILVQNIHKDLRENEGNDRVMFSVRNKLKEVFNPTDIIRMMETDFNEGGSTNKSLSHDDRKFLSIIEKGIHKSEGHYEMPLPFRDEMPRVRNNEEMALGRLQHLKKKFLRDRHYHQQYIDFMNDLLNKGFAEEVPSEETNRQDGREWYIPHHGVYHPQKPGKLRVVFDCSAKYMGQSLNDLLLQGPDQINLLSGVLCRFRKEPVAFICDIEKMFLQFKVNPEQRNYLRFLWWENGDVEKRVRTYRMTVHPFGAKSSPGCANYALKKAASDLESKYGSDVTDFIQRDFYVDDGLKSLPTAEECISLIERSVALCKESGLFLHKFVSNSKEVLTTIPQEIRAKEIANINIHCDKLPVERTLGIQWCVESDSFQFRIILSDRPFTRRGVLSTLSSVYDPLGFVAPFILLGKQILQEMCKNQIDWDSPLPEGLRPKWSRWIEQVKELGSLTIRRCLRPDYSDEIVTAEIHHFSDASTVGYGQCSYLRLIDVNQKVYCSLLMAKSRVTPIKPVTIPRLELTAALVSVRVSSLLLEELDIPNITEWYWTDSSVVLGYINNDSRRFHVFVANRVSQIRDHTEPYQWSYVSSENNPADIASRGATPNELRNKTLWFKGPEFLWESSLPFSPQDSTKPELLQEDPEVKVSHVVSIKEQPVEKTQFIRRLDNFSNWNRAKRVLSLCLKFIDKLRHSASSKSNDIKGDSFAVEHLQRAEMMIIRLVQEEAFSEEIEALSKPVDSGVKTKSRIKRTSSIIRLDPFLDKNNVLRVGGRIGKTEMEDDLKHPIILPRKSHVTELLISHCHDKTHHQGRNMTTNEIRQSGFWIIGCSSAVYSFVSNCVTCRKRRSEPQVQKMSELPFDRLQPEPPFTYSGVDFFGPFIVKEGRKEMKRWGVIFTCMASRAVHLETANSLDTSSFINALRRFMSVRGTVRQLRSDRGTNFIGAKRELREAVEEMDDDHLKHYLSDLGCDFLVFKTNVPSASHMGGIWERQIRTVRSTLSSIMQDFGSQLDDETLRTFFSEAMAIVNSRPLSIATLNDPLSVEPLTPNHLLTMKSKVILPPPGKFMRNDLYCRRRWRRVQYLSDQFWCRWKREYLQTLQERQKWLTPKRNLCIGDIVLVKDDNAPRNVWQLGRVIETTGGSDGFVRKVKIVIGDKKLDRHGKRTGSLSTLERPIHKLVLVLEADTGESPDEEP</sequence>
<dbReference type="GO" id="GO:0003676">
    <property type="term" value="F:nucleic acid binding"/>
    <property type="evidence" value="ECO:0007669"/>
    <property type="project" value="InterPro"/>
</dbReference>
<proteinExistence type="predicted"/>
<dbReference type="Pfam" id="PF05380">
    <property type="entry name" value="Peptidase_A17"/>
    <property type="match status" value="1"/>
</dbReference>
<accession>A0AA88YUX3</accession>
<dbReference type="InterPro" id="IPR040676">
    <property type="entry name" value="DUF5641"/>
</dbReference>
<feature type="domain" description="CCHC-type" evidence="3">
    <location>
        <begin position="690"/>
        <end position="705"/>
    </location>
</feature>
<dbReference type="CDD" id="cd01644">
    <property type="entry name" value="RT_pepA17"/>
    <property type="match status" value="1"/>
</dbReference>
<keyword evidence="6" id="KW-1185">Reference proteome</keyword>
<dbReference type="Pfam" id="PF03564">
    <property type="entry name" value="DUF1759"/>
    <property type="match status" value="1"/>
</dbReference>
<dbReference type="GO" id="GO:0008270">
    <property type="term" value="F:zinc ion binding"/>
    <property type="evidence" value="ECO:0007669"/>
    <property type="project" value="UniProtKB-KW"/>
</dbReference>
<name>A0AA88YUX3_PINIB</name>
<dbReference type="Gene3D" id="1.10.340.70">
    <property type="match status" value="1"/>
</dbReference>
<dbReference type="EMBL" id="VSWD01000003">
    <property type="protein sequence ID" value="KAK3106212.1"/>
    <property type="molecule type" value="Genomic_DNA"/>
</dbReference>
<evidence type="ECO:0000256" key="1">
    <source>
        <dbReference type="PROSITE-ProRule" id="PRU00047"/>
    </source>
</evidence>
<dbReference type="InterPro" id="IPR043128">
    <property type="entry name" value="Rev_trsase/Diguanyl_cyclase"/>
</dbReference>
<dbReference type="InterPro" id="IPR008042">
    <property type="entry name" value="Retrotrans_Pao"/>
</dbReference>
<dbReference type="InterPro" id="IPR012337">
    <property type="entry name" value="RNaseH-like_sf"/>
</dbReference>
<feature type="region of interest" description="Disordered" evidence="2">
    <location>
        <begin position="594"/>
        <end position="635"/>
    </location>
</feature>
<dbReference type="Gene3D" id="3.30.420.10">
    <property type="entry name" value="Ribonuclease H-like superfamily/Ribonuclease H"/>
    <property type="match status" value="1"/>
</dbReference>
<keyword evidence="1" id="KW-0863">Zinc-finger</keyword>
<dbReference type="InterPro" id="IPR001584">
    <property type="entry name" value="Integrase_cat-core"/>
</dbReference>
<evidence type="ECO:0000313" key="5">
    <source>
        <dbReference type="EMBL" id="KAK3106212.1"/>
    </source>
</evidence>
<keyword evidence="1" id="KW-0862">Zinc</keyword>
<dbReference type="GO" id="GO:0015074">
    <property type="term" value="P:DNA integration"/>
    <property type="evidence" value="ECO:0007669"/>
    <property type="project" value="InterPro"/>
</dbReference>
<dbReference type="Pfam" id="PF18701">
    <property type="entry name" value="DUF5641"/>
    <property type="match status" value="1"/>
</dbReference>
<protein>
    <submittedName>
        <fullName evidence="5">Uncharacterized protein</fullName>
    </submittedName>
</protein>
<gene>
    <name evidence="5" type="ORF">FSP39_015301</name>
</gene>
<dbReference type="PANTHER" id="PTHR47331">
    <property type="entry name" value="PHD-TYPE DOMAIN-CONTAINING PROTEIN"/>
    <property type="match status" value="1"/>
</dbReference>
<evidence type="ECO:0000256" key="2">
    <source>
        <dbReference type="SAM" id="MobiDB-lite"/>
    </source>
</evidence>
<dbReference type="InterPro" id="IPR005312">
    <property type="entry name" value="DUF1759"/>
</dbReference>
<evidence type="ECO:0000313" key="6">
    <source>
        <dbReference type="Proteomes" id="UP001186944"/>
    </source>
</evidence>
<reference evidence="5" key="1">
    <citation type="submission" date="2019-08" db="EMBL/GenBank/DDBJ databases">
        <title>The improved chromosome-level genome for the pearl oyster Pinctada fucata martensii using PacBio sequencing and Hi-C.</title>
        <authorList>
            <person name="Zheng Z."/>
        </authorList>
    </citation>
    <scope>NUCLEOTIDE SEQUENCE</scope>
    <source>
        <strain evidence="5">ZZ-2019</strain>
        <tissue evidence="5">Adductor muscle</tissue>
    </source>
</reference>
<evidence type="ECO:0000259" key="4">
    <source>
        <dbReference type="PROSITE" id="PS50994"/>
    </source>
</evidence>
<comment type="caution">
    <text evidence="5">The sequence shown here is derived from an EMBL/GenBank/DDBJ whole genome shotgun (WGS) entry which is preliminary data.</text>
</comment>
<feature type="compositionally biased region" description="Polar residues" evidence="2">
    <location>
        <begin position="594"/>
        <end position="605"/>
    </location>
</feature>
<feature type="compositionally biased region" description="Low complexity" evidence="2">
    <location>
        <begin position="197"/>
        <end position="215"/>
    </location>
</feature>
<dbReference type="PROSITE" id="PS50994">
    <property type="entry name" value="INTEGRASE"/>
    <property type="match status" value="1"/>
</dbReference>